<accession>A0A3B0RFM3</accession>
<evidence type="ECO:0000313" key="2">
    <source>
        <dbReference type="EMBL" id="VAV90731.1"/>
    </source>
</evidence>
<feature type="domain" description="GYF" evidence="1">
    <location>
        <begin position="3"/>
        <end position="52"/>
    </location>
</feature>
<dbReference type="InterPro" id="IPR025640">
    <property type="entry name" value="GYF_2"/>
</dbReference>
<dbReference type="EMBL" id="UOEE01000116">
    <property type="protein sequence ID" value="VAV90731.1"/>
    <property type="molecule type" value="Genomic_DNA"/>
</dbReference>
<gene>
    <name evidence="2" type="ORF">MNBD_ALPHA06-643</name>
</gene>
<evidence type="ECO:0000259" key="1">
    <source>
        <dbReference type="Pfam" id="PF14237"/>
    </source>
</evidence>
<protein>
    <recommendedName>
        <fullName evidence="1">GYF domain-containing protein</fullName>
    </recommendedName>
</protein>
<reference evidence="2" key="1">
    <citation type="submission" date="2018-06" db="EMBL/GenBank/DDBJ databases">
        <authorList>
            <person name="Zhirakovskaya E."/>
        </authorList>
    </citation>
    <scope>NUCLEOTIDE SEQUENCE</scope>
</reference>
<dbReference type="Pfam" id="PF14237">
    <property type="entry name" value="GYF_2"/>
    <property type="match status" value="1"/>
</dbReference>
<sequence length="169" mass="18884">MNWFIKVRDMVYGPYSKERMARFAAEGRVSFQTMVSDNQEHGFKPAADDAELRQILTELNSQQSQNKTIAPSTNTQTTQALVLYTKLSKASEKSFVQSLKQFGNPIQPVAGVWILHSSASSDKLRNLLSRDMGASDSLLIFKVSQTQAAWFNIGETADRQIREYLSSGG</sequence>
<organism evidence="2">
    <name type="scientific">hydrothermal vent metagenome</name>
    <dbReference type="NCBI Taxonomy" id="652676"/>
    <lineage>
        <taxon>unclassified sequences</taxon>
        <taxon>metagenomes</taxon>
        <taxon>ecological metagenomes</taxon>
    </lineage>
</organism>
<name>A0A3B0RFM3_9ZZZZ</name>
<dbReference type="AlphaFoldDB" id="A0A3B0RFM3"/>
<proteinExistence type="predicted"/>